<feature type="transmembrane region" description="Helical" evidence="9">
    <location>
        <begin position="175"/>
        <end position="196"/>
    </location>
</feature>
<name>A0ABV1K5L9_9PSEU</name>
<dbReference type="InterPro" id="IPR004684">
    <property type="entry name" value="2keto-3dGluconate_permease"/>
</dbReference>
<evidence type="ECO:0000256" key="7">
    <source>
        <dbReference type="ARBA" id="ARBA00022989"/>
    </source>
</evidence>
<sequence>MLLCKTLIPGIAVALGFAVGLDGFAGISLLALFAAVDNTNSGLWIAYTSKYGDKRDRGAVVGSALNDGPFTTLLFLGASGLGNIPFLALLAAILPLLLGMVVGHFDERWREILRPTPNIVIPFFAFALGTSIDFFEIVTGGLSGILLGLIVAPVTGYFCYLGYKIILRRGAYSGIGFAAGTTAGNAIGTPAVVAAADPQFAQYVGTATAQVAASVLVSAVLARVLASFLKRSGALAEIKEREAVEQARELEAERLRAASELDGDLDKDLDGDARETRS</sequence>
<accession>A0ABV1K5L9</accession>
<feature type="transmembrane region" description="Helical" evidence="9">
    <location>
        <begin position="119"/>
        <end position="138"/>
    </location>
</feature>
<organism evidence="10 11">
    <name type="scientific">Pseudonocardia nematodicida</name>
    <dbReference type="NCBI Taxonomy" id="1206997"/>
    <lineage>
        <taxon>Bacteria</taxon>
        <taxon>Bacillati</taxon>
        <taxon>Actinomycetota</taxon>
        <taxon>Actinomycetes</taxon>
        <taxon>Pseudonocardiales</taxon>
        <taxon>Pseudonocardiaceae</taxon>
        <taxon>Pseudonocardia</taxon>
    </lineage>
</organism>
<feature type="transmembrane region" description="Helical" evidence="9">
    <location>
        <begin position="73"/>
        <end position="98"/>
    </location>
</feature>
<evidence type="ECO:0000256" key="5">
    <source>
        <dbReference type="ARBA" id="ARBA00022692"/>
    </source>
</evidence>
<keyword evidence="3" id="KW-1003">Cell membrane</keyword>
<keyword evidence="2" id="KW-0813">Transport</keyword>
<dbReference type="EMBL" id="JBEDNQ010000002">
    <property type="protein sequence ID" value="MEQ3549764.1"/>
    <property type="molecule type" value="Genomic_DNA"/>
</dbReference>
<evidence type="ECO:0000256" key="2">
    <source>
        <dbReference type="ARBA" id="ARBA00022448"/>
    </source>
</evidence>
<comment type="similarity">
    <text evidence="1">Belongs to the KdgT transporter family.</text>
</comment>
<evidence type="ECO:0000256" key="9">
    <source>
        <dbReference type="SAM" id="Phobius"/>
    </source>
</evidence>
<keyword evidence="7 9" id="KW-1133">Transmembrane helix</keyword>
<evidence type="ECO:0000256" key="3">
    <source>
        <dbReference type="ARBA" id="ARBA00022475"/>
    </source>
</evidence>
<evidence type="ECO:0000256" key="4">
    <source>
        <dbReference type="ARBA" id="ARBA00022597"/>
    </source>
</evidence>
<feature type="transmembrane region" description="Helical" evidence="9">
    <location>
        <begin position="12"/>
        <end position="36"/>
    </location>
</feature>
<protein>
    <submittedName>
        <fullName evidence="10">2-keto-3-deoxygluconate permease</fullName>
    </submittedName>
</protein>
<evidence type="ECO:0000313" key="10">
    <source>
        <dbReference type="EMBL" id="MEQ3549764.1"/>
    </source>
</evidence>
<dbReference type="Proteomes" id="UP001494902">
    <property type="component" value="Unassembled WGS sequence"/>
</dbReference>
<feature type="transmembrane region" description="Helical" evidence="9">
    <location>
        <begin position="208"/>
        <end position="229"/>
    </location>
</feature>
<comment type="caution">
    <text evidence="10">The sequence shown here is derived from an EMBL/GenBank/DDBJ whole genome shotgun (WGS) entry which is preliminary data.</text>
</comment>
<keyword evidence="5 9" id="KW-0812">Transmembrane</keyword>
<keyword evidence="8 9" id="KW-0472">Membrane</keyword>
<proteinExistence type="inferred from homology"/>
<evidence type="ECO:0000256" key="1">
    <source>
        <dbReference type="ARBA" id="ARBA00006430"/>
    </source>
</evidence>
<evidence type="ECO:0000256" key="6">
    <source>
        <dbReference type="ARBA" id="ARBA00022847"/>
    </source>
</evidence>
<keyword evidence="4" id="KW-0762">Sugar transport</keyword>
<keyword evidence="6" id="KW-0769">Symport</keyword>
<evidence type="ECO:0000256" key="8">
    <source>
        <dbReference type="ARBA" id="ARBA00023136"/>
    </source>
</evidence>
<gene>
    <name evidence="10" type="ORF">WIS52_04715</name>
</gene>
<evidence type="ECO:0000313" key="11">
    <source>
        <dbReference type="Proteomes" id="UP001494902"/>
    </source>
</evidence>
<feature type="transmembrane region" description="Helical" evidence="9">
    <location>
        <begin position="144"/>
        <end position="163"/>
    </location>
</feature>
<reference evidence="10 11" key="1">
    <citation type="submission" date="2024-03" db="EMBL/GenBank/DDBJ databases">
        <title>Draft genome sequence of Pseudonocardia nematodicida JCM 31783.</title>
        <authorList>
            <person name="Butdee W."/>
            <person name="Duangmal K."/>
        </authorList>
    </citation>
    <scope>NUCLEOTIDE SEQUENCE [LARGE SCALE GENOMIC DNA]</scope>
    <source>
        <strain evidence="10 11">JCM 31783</strain>
    </source>
</reference>
<dbReference type="Pfam" id="PF03812">
    <property type="entry name" value="KdgT"/>
    <property type="match status" value="1"/>
</dbReference>
<keyword evidence="11" id="KW-1185">Reference proteome</keyword>